<accession>A0ABT5YC54</accession>
<feature type="domain" description="Glycosyl transferase family 28 C-terminal" evidence="1">
    <location>
        <begin position="213"/>
        <end position="342"/>
    </location>
</feature>
<dbReference type="Gene3D" id="3.40.50.2000">
    <property type="entry name" value="Glycogen Phosphorylase B"/>
    <property type="match status" value="1"/>
</dbReference>
<comment type="caution">
    <text evidence="2">The sequence shown here is derived from an EMBL/GenBank/DDBJ whole genome shotgun (WGS) entry which is preliminary data.</text>
</comment>
<gene>
    <name evidence="2" type="primary">pseG</name>
    <name evidence="2" type="ORF">NLU14_13615</name>
</gene>
<evidence type="ECO:0000313" key="3">
    <source>
        <dbReference type="Proteomes" id="UP001143391"/>
    </source>
</evidence>
<sequence length="362" mass="39528">MLVAFRTDASFEMGSGHLMRCLTLADELVRRGHGCVFAVRCQPGDHSQIIEDSGHELLLLPRINEECESGSGPGHAHWLRGGTDRDVKDFIGALGKRRPQWLVVDHYGIDSSWEQKARQYCERVMVIDDLADREHVCDVLLDQNLGKSKADYAALVPKNSVVLCGPHFALLRLEFNRWRENSLRRKLSMRGNRLLINFGGVDQNNVTGSVLGALAQCPGAADLKITVVMGANAPRLDEVEAQLGQINLNVELLTGVSNMAEVMASADLAIGAAGATSWERCCLGLPTLLLVIAENQRIIAEALCHNGAALGIFDLKQVPTQLCESLSRLSTQRASLTRHSSRLCDGRGSVRVADQLNEDNCG</sequence>
<dbReference type="SUPFAM" id="SSF53756">
    <property type="entry name" value="UDP-Glycosyltransferase/glycogen phosphorylase"/>
    <property type="match status" value="1"/>
</dbReference>
<dbReference type="NCBIfam" id="TIGR03590">
    <property type="entry name" value="PseG"/>
    <property type="match status" value="1"/>
</dbReference>
<dbReference type="PANTHER" id="PTHR21015">
    <property type="entry name" value="UDP-N-ACETYLGLUCOSAMINE--N-ACETYLMURAMYL-(PENTAPEPTIDE) PYROPHOSPHORYL-UNDECAPRENOL N-ACETYLGLUCOSAMINE TRANSFERASE 1"/>
    <property type="match status" value="1"/>
</dbReference>
<dbReference type="Proteomes" id="UP001143391">
    <property type="component" value="Unassembled WGS sequence"/>
</dbReference>
<dbReference type="RefSeq" id="WP_275707425.1">
    <property type="nucleotide sequence ID" value="NZ_JANCMW010000008.1"/>
</dbReference>
<name>A0ABT5YC54_9GAMM</name>
<evidence type="ECO:0000313" key="2">
    <source>
        <dbReference type="EMBL" id="MDF0751263.1"/>
    </source>
</evidence>
<dbReference type="GO" id="GO:0016787">
    <property type="term" value="F:hydrolase activity"/>
    <property type="evidence" value="ECO:0007669"/>
    <property type="project" value="UniProtKB-KW"/>
</dbReference>
<dbReference type="InterPro" id="IPR007235">
    <property type="entry name" value="Glyco_trans_28_C"/>
</dbReference>
<proteinExistence type="predicted"/>
<keyword evidence="2" id="KW-0378">Hydrolase</keyword>
<protein>
    <submittedName>
        <fullName evidence="2">UDP-2,4-diacetamido-2,4, 6-trideoxy-beta-L-altropyranose hydrolase</fullName>
        <ecNumber evidence="2">3.6.1.57</ecNumber>
    </submittedName>
</protein>
<dbReference type="InterPro" id="IPR020023">
    <property type="entry name" value="PseG"/>
</dbReference>
<organism evidence="2 3">
    <name type="scientific">Marinobacter iranensis</name>
    <dbReference type="NCBI Taxonomy" id="2962607"/>
    <lineage>
        <taxon>Bacteria</taxon>
        <taxon>Pseudomonadati</taxon>
        <taxon>Pseudomonadota</taxon>
        <taxon>Gammaproteobacteria</taxon>
        <taxon>Pseudomonadales</taxon>
        <taxon>Marinobacteraceae</taxon>
        <taxon>Marinobacter</taxon>
    </lineage>
</organism>
<dbReference type="EMBL" id="JANCMW010000008">
    <property type="protein sequence ID" value="MDF0751263.1"/>
    <property type="molecule type" value="Genomic_DNA"/>
</dbReference>
<reference evidence="2" key="1">
    <citation type="submission" date="2022-07" db="EMBL/GenBank/DDBJ databases">
        <title>Marinobacter iranensis a new bacterium isolate from a hipersaline lake in Iran.</title>
        <authorList>
            <person name="Mohammad A.M.A."/>
            <person name="Cristina S.-P."/>
            <person name="Antonio V."/>
        </authorList>
    </citation>
    <scope>NUCLEOTIDE SEQUENCE</scope>
    <source>
        <strain evidence="2">71-i</strain>
    </source>
</reference>
<dbReference type="Pfam" id="PF04101">
    <property type="entry name" value="Glyco_tran_28_C"/>
    <property type="match status" value="1"/>
</dbReference>
<dbReference type="Gene3D" id="3.40.50.11190">
    <property type="match status" value="1"/>
</dbReference>
<keyword evidence="3" id="KW-1185">Reference proteome</keyword>
<dbReference type="EC" id="3.6.1.57" evidence="2"/>
<dbReference type="PANTHER" id="PTHR21015:SF22">
    <property type="entry name" value="GLYCOSYLTRANSFERASE"/>
    <property type="match status" value="1"/>
</dbReference>
<evidence type="ECO:0000259" key="1">
    <source>
        <dbReference type="Pfam" id="PF04101"/>
    </source>
</evidence>